<dbReference type="GO" id="GO:0005886">
    <property type="term" value="C:plasma membrane"/>
    <property type="evidence" value="ECO:0007669"/>
    <property type="project" value="TreeGrafter"/>
</dbReference>
<dbReference type="Proteomes" id="UP001196413">
    <property type="component" value="Unassembled WGS sequence"/>
</dbReference>
<accession>A0AAD5MWL0</accession>
<protein>
    <recommendedName>
        <fullName evidence="2">Peptidase M13 C-terminal domain-containing protein</fullName>
    </recommendedName>
</protein>
<dbReference type="EMBL" id="JAHQIW010004689">
    <property type="protein sequence ID" value="KAJ1363393.1"/>
    <property type="molecule type" value="Genomic_DNA"/>
</dbReference>
<dbReference type="GO" id="GO:0004222">
    <property type="term" value="F:metalloendopeptidase activity"/>
    <property type="evidence" value="ECO:0007669"/>
    <property type="project" value="InterPro"/>
</dbReference>
<sequence>MFVPEAPLPVNYGAIGTVIGHEITHGFDNKGAQYDEAGNVRSWWDRSTWATFMKKMQCFVMQYGKQIEPTIKKNVNGHLTVQENIADNGGLRAAYEAYKMRCSREECTALPQMSSFTPEQLFFVAFANIWCQNLRSSVIGQIMESSSHALWRFRTNVPLQNFPPFAKAFQCPVGSLMNPREKCRVW</sequence>
<evidence type="ECO:0000313" key="3">
    <source>
        <dbReference type="EMBL" id="KAJ1363393.1"/>
    </source>
</evidence>
<dbReference type="SUPFAM" id="SSF55486">
    <property type="entry name" value="Metalloproteases ('zincins'), catalytic domain"/>
    <property type="match status" value="1"/>
</dbReference>
<organism evidence="3 4">
    <name type="scientific">Parelaphostrongylus tenuis</name>
    <name type="common">Meningeal worm</name>
    <dbReference type="NCBI Taxonomy" id="148309"/>
    <lineage>
        <taxon>Eukaryota</taxon>
        <taxon>Metazoa</taxon>
        <taxon>Ecdysozoa</taxon>
        <taxon>Nematoda</taxon>
        <taxon>Chromadorea</taxon>
        <taxon>Rhabditida</taxon>
        <taxon>Rhabditina</taxon>
        <taxon>Rhabditomorpha</taxon>
        <taxon>Strongyloidea</taxon>
        <taxon>Metastrongylidae</taxon>
        <taxon>Parelaphostrongylus</taxon>
    </lineage>
</organism>
<comment type="similarity">
    <text evidence="1">Belongs to the peptidase M13 family.</text>
</comment>
<dbReference type="CDD" id="cd08662">
    <property type="entry name" value="M13"/>
    <property type="match status" value="1"/>
</dbReference>
<evidence type="ECO:0000256" key="1">
    <source>
        <dbReference type="ARBA" id="ARBA00007357"/>
    </source>
</evidence>
<dbReference type="Pfam" id="PF01431">
    <property type="entry name" value="Peptidase_M13"/>
    <property type="match status" value="1"/>
</dbReference>
<gene>
    <name evidence="3" type="ORF">KIN20_023247</name>
</gene>
<reference evidence="3" key="1">
    <citation type="submission" date="2021-06" db="EMBL/GenBank/DDBJ databases">
        <title>Parelaphostrongylus tenuis whole genome reference sequence.</title>
        <authorList>
            <person name="Garwood T.J."/>
            <person name="Larsen P.A."/>
            <person name="Fountain-Jones N.M."/>
            <person name="Garbe J.R."/>
            <person name="Macchietto M.G."/>
            <person name="Kania S.A."/>
            <person name="Gerhold R.W."/>
            <person name="Richards J.E."/>
            <person name="Wolf T.M."/>
        </authorList>
    </citation>
    <scope>NUCLEOTIDE SEQUENCE</scope>
    <source>
        <strain evidence="3">MNPRO001-30</strain>
        <tissue evidence="3">Meninges</tissue>
    </source>
</reference>
<keyword evidence="4" id="KW-1185">Reference proteome</keyword>
<dbReference type="PRINTS" id="PR00786">
    <property type="entry name" value="NEPRILYSIN"/>
</dbReference>
<dbReference type="InterPro" id="IPR024079">
    <property type="entry name" value="MetalloPept_cat_dom_sf"/>
</dbReference>
<dbReference type="PANTHER" id="PTHR11733">
    <property type="entry name" value="ZINC METALLOPROTEASE FAMILY M13 NEPRILYSIN-RELATED"/>
    <property type="match status" value="1"/>
</dbReference>
<dbReference type="PROSITE" id="PS51885">
    <property type="entry name" value="NEPRILYSIN"/>
    <property type="match status" value="1"/>
</dbReference>
<dbReference type="InterPro" id="IPR000718">
    <property type="entry name" value="Peptidase_M13"/>
</dbReference>
<name>A0AAD5MWL0_PARTN</name>
<comment type="caution">
    <text evidence="3">The sequence shown here is derived from an EMBL/GenBank/DDBJ whole genome shotgun (WGS) entry which is preliminary data.</text>
</comment>
<dbReference type="AlphaFoldDB" id="A0AAD5MWL0"/>
<evidence type="ECO:0000313" key="4">
    <source>
        <dbReference type="Proteomes" id="UP001196413"/>
    </source>
</evidence>
<proteinExistence type="inferred from homology"/>
<feature type="domain" description="Peptidase M13 C-terminal" evidence="2">
    <location>
        <begin position="2"/>
        <end position="185"/>
    </location>
</feature>
<dbReference type="PANTHER" id="PTHR11733:SF167">
    <property type="entry name" value="FI17812P1-RELATED"/>
    <property type="match status" value="1"/>
</dbReference>
<evidence type="ECO:0000259" key="2">
    <source>
        <dbReference type="Pfam" id="PF01431"/>
    </source>
</evidence>
<dbReference type="InterPro" id="IPR018497">
    <property type="entry name" value="Peptidase_M13_C"/>
</dbReference>
<dbReference type="Gene3D" id="3.40.390.10">
    <property type="entry name" value="Collagenase (Catalytic Domain)"/>
    <property type="match status" value="1"/>
</dbReference>
<dbReference type="GO" id="GO:0016485">
    <property type="term" value="P:protein processing"/>
    <property type="evidence" value="ECO:0007669"/>
    <property type="project" value="TreeGrafter"/>
</dbReference>